<feature type="domain" description="Nucleotide modification associated" evidence="1">
    <location>
        <begin position="4"/>
        <end position="216"/>
    </location>
</feature>
<proteinExistence type="predicted"/>
<organism evidence="2 3">
    <name type="scientific">Neobacillus pocheonensis</name>
    <dbReference type="NCBI Taxonomy" id="363869"/>
    <lineage>
        <taxon>Bacteria</taxon>
        <taxon>Bacillati</taxon>
        <taxon>Bacillota</taxon>
        <taxon>Bacilli</taxon>
        <taxon>Bacillales</taxon>
        <taxon>Bacillaceae</taxon>
        <taxon>Neobacillus</taxon>
    </lineage>
</organism>
<name>A0ABT0WIB3_9BACI</name>
<sequence>MPRKVILSRKGFDSKSGGWPSFIYGNRLVSLPIPGGGSGIFYNQLQFDSNTPLSVVMQQVGIAPYNECHLDPDLQQSFHAERPKNWKAAFGQADQFEKRLKKYGVGTGDIFLFYGWFRAIRSVNGSYQYIKGAPNLHVIYGYMEMEEVFDLTDPGKKAPSYLVQHPHVVFREKYKNANRIYVGTNAGIFYFHDSLVLTRKGETRSRWELPSFFEKEPFMGARTIDQLPNANIGIDFRGRNNQELLITSTKEVVEWAEQLIQKNQVQK</sequence>
<evidence type="ECO:0000313" key="2">
    <source>
        <dbReference type="EMBL" id="MCM2534817.1"/>
    </source>
</evidence>
<accession>A0ABT0WIB3</accession>
<keyword evidence="3" id="KW-1185">Reference proteome</keyword>
<comment type="caution">
    <text evidence="2">The sequence shown here is derived from an EMBL/GenBank/DDBJ whole genome shotgun (WGS) entry which is preliminary data.</text>
</comment>
<gene>
    <name evidence="2" type="ORF">NDK43_23850</name>
</gene>
<protein>
    <recommendedName>
        <fullName evidence="1">Nucleotide modification associated domain-containing protein</fullName>
    </recommendedName>
</protein>
<dbReference type="EMBL" id="JAMQCR010000002">
    <property type="protein sequence ID" value="MCM2534817.1"/>
    <property type="molecule type" value="Genomic_DNA"/>
</dbReference>
<evidence type="ECO:0000259" key="1">
    <source>
        <dbReference type="Pfam" id="PF18754"/>
    </source>
</evidence>
<evidence type="ECO:0000313" key="3">
    <source>
        <dbReference type="Proteomes" id="UP001523262"/>
    </source>
</evidence>
<dbReference type="InterPro" id="IPR041135">
    <property type="entry name" value="Nmad3"/>
</dbReference>
<reference evidence="2 3" key="1">
    <citation type="submission" date="2022-06" db="EMBL/GenBank/DDBJ databases">
        <authorList>
            <person name="Jeon C.O."/>
        </authorList>
    </citation>
    <scope>NUCLEOTIDE SEQUENCE [LARGE SCALE GENOMIC DNA]</scope>
    <source>
        <strain evidence="2 3">KCTC 13943</strain>
    </source>
</reference>
<dbReference type="Proteomes" id="UP001523262">
    <property type="component" value="Unassembled WGS sequence"/>
</dbReference>
<dbReference type="Pfam" id="PF18754">
    <property type="entry name" value="Nmad3"/>
    <property type="match status" value="1"/>
</dbReference>